<reference evidence="2 3" key="1">
    <citation type="submission" date="2024-03" db="EMBL/GenBank/DDBJ databases">
        <title>The Acrasis kona genome and developmental transcriptomes reveal deep origins of eukaryotic multicellular pathways.</title>
        <authorList>
            <person name="Sheikh S."/>
            <person name="Fu C.-J."/>
            <person name="Brown M.W."/>
            <person name="Baldauf S.L."/>
        </authorList>
    </citation>
    <scope>NUCLEOTIDE SEQUENCE [LARGE SCALE GENOMIC DNA]</scope>
    <source>
        <strain evidence="2 3">ATCC MYA-3509</strain>
    </source>
</reference>
<feature type="region of interest" description="Disordered" evidence="1">
    <location>
        <begin position="1"/>
        <end position="25"/>
    </location>
</feature>
<feature type="non-terminal residue" evidence="2">
    <location>
        <position position="263"/>
    </location>
</feature>
<comment type="caution">
    <text evidence="2">The sequence shown here is derived from an EMBL/GenBank/DDBJ whole genome shotgun (WGS) entry which is preliminary data.</text>
</comment>
<evidence type="ECO:0000313" key="3">
    <source>
        <dbReference type="Proteomes" id="UP001431209"/>
    </source>
</evidence>
<accession>A0AAW2YYD5</accession>
<name>A0AAW2YYD5_9EUKA</name>
<organism evidence="2 3">
    <name type="scientific">Acrasis kona</name>
    <dbReference type="NCBI Taxonomy" id="1008807"/>
    <lineage>
        <taxon>Eukaryota</taxon>
        <taxon>Discoba</taxon>
        <taxon>Heterolobosea</taxon>
        <taxon>Tetramitia</taxon>
        <taxon>Eutetramitia</taxon>
        <taxon>Acrasidae</taxon>
        <taxon>Acrasis</taxon>
    </lineage>
</organism>
<dbReference type="Proteomes" id="UP001431209">
    <property type="component" value="Unassembled WGS sequence"/>
</dbReference>
<evidence type="ECO:0000256" key="1">
    <source>
        <dbReference type="SAM" id="MobiDB-lite"/>
    </source>
</evidence>
<proteinExistence type="predicted"/>
<keyword evidence="3" id="KW-1185">Reference proteome</keyword>
<feature type="compositionally biased region" description="Acidic residues" evidence="1">
    <location>
        <begin position="171"/>
        <end position="220"/>
    </location>
</feature>
<protein>
    <submittedName>
        <fullName evidence="2">Uncharacterized protein</fullName>
    </submittedName>
</protein>
<gene>
    <name evidence="2" type="ORF">AKO1_010334</name>
</gene>
<dbReference type="PANTHER" id="PTHR22876">
    <property type="entry name" value="ZGC:101016"/>
    <property type="match status" value="1"/>
</dbReference>
<evidence type="ECO:0000313" key="2">
    <source>
        <dbReference type="EMBL" id="KAL0481664.1"/>
    </source>
</evidence>
<feature type="compositionally biased region" description="Polar residues" evidence="1">
    <location>
        <begin position="228"/>
        <end position="249"/>
    </location>
</feature>
<dbReference type="PANTHER" id="PTHR22876:SF5">
    <property type="entry name" value="CHROMOSOME 9 OPEN READING FRAME 85"/>
    <property type="match status" value="1"/>
</dbReference>
<feature type="compositionally biased region" description="Acidic residues" evidence="1">
    <location>
        <begin position="253"/>
        <end position="263"/>
    </location>
</feature>
<dbReference type="Pfam" id="PF10217">
    <property type="entry name" value="DUF2039"/>
    <property type="match status" value="1"/>
</dbReference>
<dbReference type="InterPro" id="IPR019351">
    <property type="entry name" value="DUF2039"/>
</dbReference>
<sequence length="263" mass="30579">MKKQTGTNKHQNLFAFKHNKGSKKTRKIQLTPNKGVCEKCHEMIEWRKKFRKYKPLTAPRKCNLCERKNITLAYHVVCDECAHSKRICAKCQTPDSNRIANELQKKAHNERLAELDKSMSTMTLKQQHTLMRKINKEEFEAREKKRQERAQREENGSVVSQSTTAKVAQQDDLDSQEDSDSDEDDENEDQAGHDDEDEDDLDDDDDDDEDDDEDEEEEEEKQVRVSYPKQSNKKPTSTQFAVLKSTTQPTKEEDSDSSDFDED</sequence>
<feature type="compositionally biased region" description="Polar residues" evidence="1">
    <location>
        <begin position="157"/>
        <end position="167"/>
    </location>
</feature>
<dbReference type="EMBL" id="JAOPGA020000782">
    <property type="protein sequence ID" value="KAL0481664.1"/>
    <property type="molecule type" value="Genomic_DNA"/>
</dbReference>
<feature type="compositionally biased region" description="Polar residues" evidence="1">
    <location>
        <begin position="1"/>
        <end position="11"/>
    </location>
</feature>
<feature type="compositionally biased region" description="Basic and acidic residues" evidence="1">
    <location>
        <begin position="140"/>
        <end position="155"/>
    </location>
</feature>
<feature type="region of interest" description="Disordered" evidence="1">
    <location>
        <begin position="140"/>
        <end position="263"/>
    </location>
</feature>
<dbReference type="AlphaFoldDB" id="A0AAW2YYD5"/>